<sequence>MMESMKQAQVKGLNRVRRSFRSGMVLRCYKLTNHYLNLTGEISHEQEKHAINGCTW</sequence>
<gene>
    <name evidence="1" type="ORF">C5L31_000064</name>
</gene>
<evidence type="ECO:0000313" key="1">
    <source>
        <dbReference type="EMBL" id="TDG74417.1"/>
    </source>
</evidence>
<proteinExistence type="predicted"/>
<evidence type="ECO:0000313" key="2">
    <source>
        <dbReference type="Proteomes" id="UP000294854"/>
    </source>
</evidence>
<dbReference type="EMBL" id="PUFO01000076">
    <property type="protein sequence ID" value="TDG74417.1"/>
    <property type="molecule type" value="Genomic_DNA"/>
</dbReference>
<comment type="caution">
    <text evidence="1">The sequence shown here is derived from an EMBL/GenBank/DDBJ whole genome shotgun (WGS) entry which is preliminary data.</text>
</comment>
<keyword evidence="2" id="KW-1185">Reference proteome</keyword>
<organism evidence="1 2">
    <name type="scientific">Secundilactobacillus malefermentans</name>
    <dbReference type="NCBI Taxonomy" id="176292"/>
    <lineage>
        <taxon>Bacteria</taxon>
        <taxon>Bacillati</taxon>
        <taxon>Bacillota</taxon>
        <taxon>Bacilli</taxon>
        <taxon>Lactobacillales</taxon>
        <taxon>Lactobacillaceae</taxon>
        <taxon>Secundilactobacillus</taxon>
    </lineage>
</organism>
<name>A0A4R5NIN5_9LACO</name>
<reference evidence="1 2" key="1">
    <citation type="journal article" date="2019" name="Appl. Microbiol. Biotechnol.">
        <title>Uncovering carbohydrate metabolism through a genotype-phenotype association study of 56 lactic acid bacteria genomes.</title>
        <authorList>
            <person name="Buron-Moles G."/>
            <person name="Chailyan A."/>
            <person name="Dolejs I."/>
            <person name="Forster J."/>
            <person name="Miks M.H."/>
        </authorList>
    </citation>
    <scope>NUCLEOTIDE SEQUENCE [LARGE SCALE GENOMIC DNA]</scope>
    <source>
        <strain evidence="1 2">ATCC 49373</strain>
    </source>
</reference>
<dbReference type="Proteomes" id="UP000294854">
    <property type="component" value="Unassembled WGS sequence"/>
</dbReference>
<accession>A0A4R5NIN5</accession>
<protein>
    <submittedName>
        <fullName evidence="1">Uncharacterized protein</fullName>
    </submittedName>
</protein>
<dbReference type="AlphaFoldDB" id="A0A4R5NIN5"/>